<keyword evidence="8 12" id="KW-0798">TonB box</keyword>
<feature type="domain" description="TonB-dependent receptor-like beta-barrel" evidence="14">
    <location>
        <begin position="310"/>
        <end position="755"/>
    </location>
</feature>
<keyword evidence="4" id="KW-0410">Iron transport</keyword>
<dbReference type="Pfam" id="PF07715">
    <property type="entry name" value="Plug"/>
    <property type="match status" value="1"/>
</dbReference>
<keyword evidence="6" id="KW-0408">Iron</keyword>
<name>A0A0U3BEE1_9ALTE</name>
<evidence type="ECO:0000256" key="4">
    <source>
        <dbReference type="ARBA" id="ARBA00022496"/>
    </source>
</evidence>
<dbReference type="InterPro" id="IPR012910">
    <property type="entry name" value="Plug_dom"/>
</dbReference>
<dbReference type="KEGG" id="lal:AT746_18105"/>
<evidence type="ECO:0000259" key="14">
    <source>
        <dbReference type="Pfam" id="PF00593"/>
    </source>
</evidence>
<comment type="similarity">
    <text evidence="11 12">Belongs to the TonB-dependent receptor family.</text>
</comment>
<evidence type="ECO:0000256" key="1">
    <source>
        <dbReference type="ARBA" id="ARBA00004571"/>
    </source>
</evidence>
<evidence type="ECO:0000259" key="15">
    <source>
        <dbReference type="Pfam" id="PF07715"/>
    </source>
</evidence>
<dbReference type="GO" id="GO:0009279">
    <property type="term" value="C:cell outer membrane"/>
    <property type="evidence" value="ECO:0007669"/>
    <property type="project" value="UniProtKB-SubCell"/>
</dbReference>
<feature type="domain" description="TonB-dependent receptor plug" evidence="15">
    <location>
        <begin position="54"/>
        <end position="159"/>
    </location>
</feature>
<dbReference type="PANTHER" id="PTHR32552:SF81">
    <property type="entry name" value="TONB-DEPENDENT OUTER MEMBRANE RECEPTOR"/>
    <property type="match status" value="1"/>
</dbReference>
<keyword evidence="13" id="KW-0732">Signal</keyword>
<dbReference type="EMBL" id="CP013650">
    <property type="protein sequence ID" value="ALS99989.1"/>
    <property type="molecule type" value="Genomic_DNA"/>
</dbReference>
<proteinExistence type="inferred from homology"/>
<evidence type="ECO:0000313" key="16">
    <source>
        <dbReference type="EMBL" id="ALS99989.1"/>
    </source>
</evidence>
<keyword evidence="5 11" id="KW-0812">Transmembrane</keyword>
<keyword evidence="9 11" id="KW-0472">Membrane</keyword>
<dbReference type="GO" id="GO:0006826">
    <property type="term" value="P:iron ion transport"/>
    <property type="evidence" value="ECO:0007669"/>
    <property type="project" value="UniProtKB-KW"/>
</dbReference>
<dbReference type="InterPro" id="IPR039426">
    <property type="entry name" value="TonB-dep_rcpt-like"/>
</dbReference>
<sequence>MGTKQFFKPNLLSMTIASVMATSFTAGAQDAPQPKAERSIEKIEVTATRRVGSVQEIPLNITALNDDVMREQNIGDLEDVARWVPGLTVTDQGGREGSPVIVRGLNTTSSDRGTDAGTVAKYLGEIPLNINLRLTDVERVEVLIGPQGTLYGAGTLGGAIRYMLKEPVMDFTEGEISGDLFTLAHSDDVGGEAGFVFNTPIIEDELALRTSINYYDRPGYVDYNYVVREPGVSLPDPDWSDPAAVDANLRQVEDANDEKIFTGRVSLRWAPNDDFNATLNYFYQKSEHGGNSIVQYQSISDLNPISDLIGPYDSAYRYEEPNEVEDQLLSLELNYDLGFAELVSATGFSSYDQIGQRDQTDLLYDIYSGYADFPAFAAFTRDTGEEDVFTQEVRLVSQGLSDWNWIVGAFYNHLESSSDDREYTPGLTEFWWGSPDGQPNIEQDLEYIILSDSKDIERAVFGEVGYQATEDLSLTVGARFYEYDVWSQSGAATPLYTSVPVDSLSDISLSPTRAKDDGNLLKFNASYQLNSDAMVYFTVSEGFRLGGANGLRPCTDEDLASDQQVVCALPEEVSYDPDTTTNYELGLKSTWLRNKFHFNAALFSVDWDDAQIQVTSVNGQEIITGNAGKANSKGVELATRAILSDSLTAYATYAYADAQLTADAPDLFGRGVGALDGDRLPGAAKQQFSMGLSYEQEVFDDKLLIVNYGLTAQSDVVTKVGVREDGEVLPGYGISNLSLKLDAFDWSVTLYANNLFDKYAFTGTRRDKSWANGGRNLPELQRVYGHFLLPPRTVGVKFNYKF</sequence>
<accession>A0A0U3BEE1</accession>
<keyword evidence="7" id="KW-0406">Ion transport</keyword>
<evidence type="ECO:0000256" key="9">
    <source>
        <dbReference type="ARBA" id="ARBA00023136"/>
    </source>
</evidence>
<dbReference type="InterPro" id="IPR000531">
    <property type="entry name" value="Beta-barrel_TonB"/>
</dbReference>
<keyword evidence="17" id="KW-1185">Reference proteome</keyword>
<reference evidence="16 17" key="1">
    <citation type="submission" date="2015-12" db="EMBL/GenBank/DDBJ databases">
        <title>Complete genome of Lacimicrobium alkaliphilum KCTC 32984.</title>
        <authorList>
            <person name="Kim S.-G."/>
            <person name="Lee Y.-J."/>
        </authorList>
    </citation>
    <scope>NUCLEOTIDE SEQUENCE [LARGE SCALE GENOMIC DNA]</scope>
    <source>
        <strain evidence="16 17">YelD216</strain>
    </source>
</reference>
<evidence type="ECO:0000256" key="7">
    <source>
        <dbReference type="ARBA" id="ARBA00023065"/>
    </source>
</evidence>
<dbReference type="PANTHER" id="PTHR32552">
    <property type="entry name" value="FERRICHROME IRON RECEPTOR-RELATED"/>
    <property type="match status" value="1"/>
</dbReference>
<dbReference type="InterPro" id="IPR036942">
    <property type="entry name" value="Beta-barrel_TonB_sf"/>
</dbReference>
<keyword evidence="3 11" id="KW-1134">Transmembrane beta strand</keyword>
<evidence type="ECO:0000256" key="12">
    <source>
        <dbReference type="RuleBase" id="RU003357"/>
    </source>
</evidence>
<feature type="signal peptide" evidence="13">
    <location>
        <begin position="1"/>
        <end position="28"/>
    </location>
</feature>
<keyword evidence="2 11" id="KW-0813">Transport</keyword>
<dbReference type="Gene3D" id="2.40.170.20">
    <property type="entry name" value="TonB-dependent receptor, beta-barrel domain"/>
    <property type="match status" value="1"/>
</dbReference>
<dbReference type="SUPFAM" id="SSF56935">
    <property type="entry name" value="Porins"/>
    <property type="match status" value="1"/>
</dbReference>
<evidence type="ECO:0000256" key="13">
    <source>
        <dbReference type="SAM" id="SignalP"/>
    </source>
</evidence>
<dbReference type="Pfam" id="PF00593">
    <property type="entry name" value="TonB_dep_Rec_b-barrel"/>
    <property type="match status" value="1"/>
</dbReference>
<evidence type="ECO:0000256" key="10">
    <source>
        <dbReference type="ARBA" id="ARBA00023237"/>
    </source>
</evidence>
<dbReference type="Proteomes" id="UP000068447">
    <property type="component" value="Chromosome"/>
</dbReference>
<keyword evidence="10 11" id="KW-0998">Cell outer membrane</keyword>
<comment type="subcellular location">
    <subcellularLocation>
        <location evidence="1 11">Cell outer membrane</location>
        <topology evidence="1 11">Multi-pass membrane protein</topology>
    </subcellularLocation>
</comment>
<evidence type="ECO:0000256" key="11">
    <source>
        <dbReference type="PROSITE-ProRule" id="PRU01360"/>
    </source>
</evidence>
<organism evidence="16 17">
    <name type="scientific">Lacimicrobium alkaliphilum</name>
    <dbReference type="NCBI Taxonomy" id="1526571"/>
    <lineage>
        <taxon>Bacteria</taxon>
        <taxon>Pseudomonadati</taxon>
        <taxon>Pseudomonadota</taxon>
        <taxon>Gammaproteobacteria</taxon>
        <taxon>Alteromonadales</taxon>
        <taxon>Alteromonadaceae</taxon>
        <taxon>Lacimicrobium</taxon>
    </lineage>
</organism>
<dbReference type="PROSITE" id="PS52016">
    <property type="entry name" value="TONB_DEPENDENT_REC_3"/>
    <property type="match status" value="1"/>
</dbReference>
<evidence type="ECO:0000256" key="5">
    <source>
        <dbReference type="ARBA" id="ARBA00022692"/>
    </source>
</evidence>
<feature type="chain" id="PRO_5006836532" evidence="13">
    <location>
        <begin position="29"/>
        <end position="802"/>
    </location>
</feature>
<evidence type="ECO:0000256" key="3">
    <source>
        <dbReference type="ARBA" id="ARBA00022452"/>
    </source>
</evidence>
<dbReference type="STRING" id="1526571.AT746_18105"/>
<gene>
    <name evidence="16" type="ORF">AT746_18105</name>
</gene>
<evidence type="ECO:0000256" key="6">
    <source>
        <dbReference type="ARBA" id="ARBA00023004"/>
    </source>
</evidence>
<dbReference type="OrthoDB" id="127311at2"/>
<protein>
    <submittedName>
        <fullName evidence="16">Ligand-gated channel protein</fullName>
    </submittedName>
</protein>
<evidence type="ECO:0000256" key="8">
    <source>
        <dbReference type="ARBA" id="ARBA00023077"/>
    </source>
</evidence>
<evidence type="ECO:0000256" key="2">
    <source>
        <dbReference type="ARBA" id="ARBA00022448"/>
    </source>
</evidence>
<dbReference type="RefSeq" id="WP_062483320.1">
    <property type="nucleotide sequence ID" value="NZ_CP013650.1"/>
</dbReference>
<dbReference type="AlphaFoldDB" id="A0A0U3BEE1"/>
<evidence type="ECO:0000313" key="17">
    <source>
        <dbReference type="Proteomes" id="UP000068447"/>
    </source>
</evidence>